<sequence length="99" mass="11132">MIFQLSKSVMQSNKLLSQINHRRSRKLGLQNSKKIVLKKGDKQNFPKKGDKVSCYYVGKLTDGTVFDSLQPGSKKKRIQALSFNVGKNHVIRGVSIITV</sequence>
<name>A0A6F9DD34_9ASCI</name>
<proteinExistence type="evidence at transcript level"/>
<dbReference type="Pfam" id="PF00254">
    <property type="entry name" value="FKBP_C"/>
    <property type="match status" value="1"/>
</dbReference>
<dbReference type="InterPro" id="IPR046357">
    <property type="entry name" value="PPIase_dom_sf"/>
</dbReference>
<feature type="domain" description="PPIase FKBP-type" evidence="2">
    <location>
        <begin position="49"/>
        <end position="99"/>
    </location>
</feature>
<comment type="catalytic activity">
    <reaction evidence="1">
        <text>[protein]-peptidylproline (omega=180) = [protein]-peptidylproline (omega=0)</text>
        <dbReference type="Rhea" id="RHEA:16237"/>
        <dbReference type="Rhea" id="RHEA-COMP:10747"/>
        <dbReference type="Rhea" id="RHEA-COMP:10748"/>
        <dbReference type="ChEBI" id="CHEBI:83833"/>
        <dbReference type="ChEBI" id="CHEBI:83834"/>
        <dbReference type="EC" id="5.2.1.8"/>
    </reaction>
</comment>
<evidence type="ECO:0000313" key="3">
    <source>
        <dbReference type="EMBL" id="CAB3246460.1"/>
    </source>
</evidence>
<dbReference type="Gene3D" id="3.10.50.40">
    <property type="match status" value="1"/>
</dbReference>
<evidence type="ECO:0000256" key="1">
    <source>
        <dbReference type="PROSITE-ProRule" id="PRU00277"/>
    </source>
</evidence>
<dbReference type="AlphaFoldDB" id="A0A6F9DD34"/>
<dbReference type="PANTHER" id="PTHR46493:SF1">
    <property type="entry name" value="PEPTIDYL-PROLYL CIS-TRANS ISOMERASE FKBP3"/>
    <property type="match status" value="1"/>
</dbReference>
<dbReference type="InterPro" id="IPR043368">
    <property type="entry name" value="FKBP3"/>
</dbReference>
<protein>
    <recommendedName>
        <fullName evidence="1">peptidylprolyl isomerase</fullName>
        <ecNumber evidence="1">5.2.1.8</ecNumber>
    </recommendedName>
</protein>
<dbReference type="PROSITE" id="PS50059">
    <property type="entry name" value="FKBP_PPIASE"/>
    <property type="match status" value="1"/>
</dbReference>
<keyword evidence="1 3" id="KW-0413">Isomerase</keyword>
<keyword evidence="1" id="KW-0697">Rotamase</keyword>
<organism evidence="3">
    <name type="scientific">Phallusia mammillata</name>
    <dbReference type="NCBI Taxonomy" id="59560"/>
    <lineage>
        <taxon>Eukaryota</taxon>
        <taxon>Metazoa</taxon>
        <taxon>Chordata</taxon>
        <taxon>Tunicata</taxon>
        <taxon>Ascidiacea</taxon>
        <taxon>Phlebobranchia</taxon>
        <taxon>Ascidiidae</taxon>
        <taxon>Phallusia</taxon>
    </lineage>
</organism>
<dbReference type="SUPFAM" id="SSF54534">
    <property type="entry name" value="FKBP-like"/>
    <property type="match status" value="1"/>
</dbReference>
<accession>A0A6F9DD34</accession>
<evidence type="ECO:0000259" key="2">
    <source>
        <dbReference type="PROSITE" id="PS50059"/>
    </source>
</evidence>
<dbReference type="EC" id="5.2.1.8" evidence="1"/>
<dbReference type="PANTHER" id="PTHR46493">
    <property type="entry name" value="PEPTIDYL-PROLYL CIS-TRANS ISOMERASE FKBP3"/>
    <property type="match status" value="1"/>
</dbReference>
<dbReference type="InterPro" id="IPR001179">
    <property type="entry name" value="PPIase_FKBP_dom"/>
</dbReference>
<dbReference type="EMBL" id="LR785197">
    <property type="protein sequence ID" value="CAB3246460.1"/>
    <property type="molecule type" value="mRNA"/>
</dbReference>
<reference evidence="3" key="1">
    <citation type="submission" date="2020-04" db="EMBL/GenBank/DDBJ databases">
        <authorList>
            <person name="Neveu A P."/>
        </authorList>
    </citation>
    <scope>NUCLEOTIDE SEQUENCE</scope>
    <source>
        <tissue evidence="3">Whole embryo</tissue>
    </source>
</reference>
<gene>
    <name evidence="3" type="primary">Fkbp3-001</name>
</gene>
<dbReference type="GO" id="GO:0003755">
    <property type="term" value="F:peptidyl-prolyl cis-trans isomerase activity"/>
    <property type="evidence" value="ECO:0007669"/>
    <property type="project" value="UniProtKB-KW"/>
</dbReference>